<dbReference type="AlphaFoldDB" id="A0A9D2REV0"/>
<evidence type="ECO:0000313" key="6">
    <source>
        <dbReference type="Proteomes" id="UP000823889"/>
    </source>
</evidence>
<keyword evidence="3" id="KW-0029">Amino-acid transport</keyword>
<organism evidence="5 6">
    <name type="scientific">Candidatus Paenalcaligenes intestinipullorum</name>
    <dbReference type="NCBI Taxonomy" id="2838718"/>
    <lineage>
        <taxon>Bacteria</taxon>
        <taxon>Pseudomonadati</taxon>
        <taxon>Pseudomonadota</taxon>
        <taxon>Betaproteobacteria</taxon>
        <taxon>Burkholderiales</taxon>
        <taxon>Alcaligenaceae</taxon>
        <taxon>Paenalcaligenes</taxon>
    </lineage>
</organism>
<comment type="similarity">
    <text evidence="1">Belongs to the ABC transporter superfamily.</text>
</comment>
<dbReference type="Gene3D" id="3.40.50.300">
    <property type="entry name" value="P-loop containing nucleotide triphosphate hydrolases"/>
    <property type="match status" value="1"/>
</dbReference>
<dbReference type="GO" id="GO:0015807">
    <property type="term" value="P:L-amino acid transport"/>
    <property type="evidence" value="ECO:0007669"/>
    <property type="project" value="TreeGrafter"/>
</dbReference>
<dbReference type="PANTHER" id="PTHR43820:SF4">
    <property type="entry name" value="HIGH-AFFINITY BRANCHED-CHAIN AMINO ACID TRANSPORT ATP-BINDING PROTEIN LIVF"/>
    <property type="match status" value="1"/>
</dbReference>
<dbReference type="GO" id="GO:0016887">
    <property type="term" value="F:ATP hydrolysis activity"/>
    <property type="evidence" value="ECO:0007669"/>
    <property type="project" value="InterPro"/>
</dbReference>
<dbReference type="InterPro" id="IPR052156">
    <property type="entry name" value="BCAA_Transport_ATP-bd_LivF"/>
</dbReference>
<evidence type="ECO:0000259" key="4">
    <source>
        <dbReference type="PROSITE" id="PS50893"/>
    </source>
</evidence>
<dbReference type="GO" id="GO:0015658">
    <property type="term" value="F:branched-chain amino acid transmembrane transporter activity"/>
    <property type="evidence" value="ECO:0007669"/>
    <property type="project" value="TreeGrafter"/>
</dbReference>
<name>A0A9D2REV0_9BURK</name>
<gene>
    <name evidence="5" type="ORF">H9906_01825</name>
</gene>
<evidence type="ECO:0000313" key="5">
    <source>
        <dbReference type="EMBL" id="HJD43753.1"/>
    </source>
</evidence>
<dbReference type="SUPFAM" id="SSF52540">
    <property type="entry name" value="P-loop containing nucleoside triphosphate hydrolases"/>
    <property type="match status" value="1"/>
</dbReference>
<evidence type="ECO:0000256" key="1">
    <source>
        <dbReference type="ARBA" id="ARBA00005417"/>
    </source>
</evidence>
<protein>
    <recommendedName>
        <fullName evidence="4">ABC transporter domain-containing protein</fullName>
    </recommendedName>
</protein>
<reference evidence="5" key="1">
    <citation type="journal article" date="2021" name="PeerJ">
        <title>Extensive microbial diversity within the chicken gut microbiome revealed by metagenomics and culture.</title>
        <authorList>
            <person name="Gilroy R."/>
            <person name="Ravi A."/>
            <person name="Getino M."/>
            <person name="Pursley I."/>
            <person name="Horton D.L."/>
            <person name="Alikhan N.F."/>
            <person name="Baker D."/>
            <person name="Gharbi K."/>
            <person name="Hall N."/>
            <person name="Watson M."/>
            <person name="Adriaenssens E.M."/>
            <person name="Foster-Nyarko E."/>
            <person name="Jarju S."/>
            <person name="Secka A."/>
            <person name="Antonio M."/>
            <person name="Oren A."/>
            <person name="Chaudhuri R.R."/>
            <person name="La Ragione R."/>
            <person name="Hildebrand F."/>
            <person name="Pallen M.J."/>
        </authorList>
    </citation>
    <scope>NUCLEOTIDE SEQUENCE</scope>
    <source>
        <strain evidence="5">9264</strain>
    </source>
</reference>
<reference evidence="5" key="2">
    <citation type="submission" date="2021-04" db="EMBL/GenBank/DDBJ databases">
        <authorList>
            <person name="Gilroy R."/>
        </authorList>
    </citation>
    <scope>NUCLEOTIDE SEQUENCE</scope>
    <source>
        <strain evidence="5">9264</strain>
    </source>
</reference>
<dbReference type="EMBL" id="DWUQ01000037">
    <property type="protein sequence ID" value="HJD43753.1"/>
    <property type="molecule type" value="Genomic_DNA"/>
</dbReference>
<dbReference type="InterPro" id="IPR003439">
    <property type="entry name" value="ABC_transporter-like_ATP-bd"/>
</dbReference>
<dbReference type="Proteomes" id="UP000823889">
    <property type="component" value="Unassembled WGS sequence"/>
</dbReference>
<accession>A0A9D2REV0</accession>
<dbReference type="PROSITE" id="PS50893">
    <property type="entry name" value="ABC_TRANSPORTER_2"/>
    <property type="match status" value="1"/>
</dbReference>
<dbReference type="GO" id="GO:0005524">
    <property type="term" value="F:ATP binding"/>
    <property type="evidence" value="ECO:0007669"/>
    <property type="project" value="InterPro"/>
</dbReference>
<feature type="domain" description="ABC transporter" evidence="4">
    <location>
        <begin position="6"/>
        <end position="216"/>
    </location>
</feature>
<proteinExistence type="inferred from homology"/>
<keyword evidence="2" id="KW-0813">Transport</keyword>
<evidence type="ECO:0000256" key="3">
    <source>
        <dbReference type="ARBA" id="ARBA00022970"/>
    </source>
</evidence>
<sequence length="216" mass="24156">MPQTTLAVEHLHAWQDTQHFLRGISFAARQGEMVCLLNPCSHTRRRLMHSLIGLDTKREGSVRIHNTETLHFSLDRLSQLGLSYCSKRTGILPNLSSEENLLLQHNQHFGSGMPLNEIYDLVPSLRTHKDLPALHLPVGVSHLLCMAKALRHGADLLVIRDLLLAMTPHIAQQALSLLHTLKARGYTLILSHSSSDHISNLADQQYLFVDGQLHGA</sequence>
<dbReference type="PANTHER" id="PTHR43820">
    <property type="entry name" value="HIGH-AFFINITY BRANCHED-CHAIN AMINO ACID TRANSPORT ATP-BINDING PROTEIN LIVF"/>
    <property type="match status" value="1"/>
</dbReference>
<comment type="caution">
    <text evidence="5">The sequence shown here is derived from an EMBL/GenBank/DDBJ whole genome shotgun (WGS) entry which is preliminary data.</text>
</comment>
<dbReference type="InterPro" id="IPR027417">
    <property type="entry name" value="P-loop_NTPase"/>
</dbReference>
<evidence type="ECO:0000256" key="2">
    <source>
        <dbReference type="ARBA" id="ARBA00022448"/>
    </source>
</evidence>